<comment type="caution">
    <text evidence="1">The sequence shown here is derived from an EMBL/GenBank/DDBJ whole genome shotgun (WGS) entry which is preliminary data.</text>
</comment>
<dbReference type="OrthoDB" id="3011999at2759"/>
<dbReference type="EMBL" id="MU155460">
    <property type="protein sequence ID" value="KAF9473230.1"/>
    <property type="molecule type" value="Genomic_DNA"/>
</dbReference>
<feature type="non-terminal residue" evidence="1">
    <location>
        <position position="1"/>
    </location>
</feature>
<keyword evidence="2" id="KW-1185">Reference proteome</keyword>
<evidence type="ECO:0000313" key="1">
    <source>
        <dbReference type="EMBL" id="KAF9473230.1"/>
    </source>
</evidence>
<sequence>LQISGWIDLQSFACDFTVYLLVSYLPKINIGGISGSLKDGITLTVNLAVASGSIRLHILNTNELYCNVQL</sequence>
<proteinExistence type="predicted"/>
<accession>A0A9P6CTQ2</accession>
<organism evidence="1 2">
    <name type="scientific">Pholiota conissans</name>
    <dbReference type="NCBI Taxonomy" id="109636"/>
    <lineage>
        <taxon>Eukaryota</taxon>
        <taxon>Fungi</taxon>
        <taxon>Dikarya</taxon>
        <taxon>Basidiomycota</taxon>
        <taxon>Agaricomycotina</taxon>
        <taxon>Agaricomycetes</taxon>
        <taxon>Agaricomycetidae</taxon>
        <taxon>Agaricales</taxon>
        <taxon>Agaricineae</taxon>
        <taxon>Strophariaceae</taxon>
        <taxon>Pholiota</taxon>
    </lineage>
</organism>
<feature type="non-terminal residue" evidence="1">
    <location>
        <position position="70"/>
    </location>
</feature>
<evidence type="ECO:0000313" key="2">
    <source>
        <dbReference type="Proteomes" id="UP000807469"/>
    </source>
</evidence>
<name>A0A9P6CTQ2_9AGAR</name>
<dbReference type="Proteomes" id="UP000807469">
    <property type="component" value="Unassembled WGS sequence"/>
</dbReference>
<reference evidence="1" key="1">
    <citation type="submission" date="2020-11" db="EMBL/GenBank/DDBJ databases">
        <authorList>
            <consortium name="DOE Joint Genome Institute"/>
            <person name="Ahrendt S."/>
            <person name="Riley R."/>
            <person name="Andreopoulos W."/>
            <person name="Labutti K."/>
            <person name="Pangilinan J."/>
            <person name="Ruiz-Duenas F.J."/>
            <person name="Barrasa J.M."/>
            <person name="Sanchez-Garcia M."/>
            <person name="Camarero S."/>
            <person name="Miyauchi S."/>
            <person name="Serrano A."/>
            <person name="Linde D."/>
            <person name="Babiker R."/>
            <person name="Drula E."/>
            <person name="Ayuso-Fernandez I."/>
            <person name="Pacheco R."/>
            <person name="Padilla G."/>
            <person name="Ferreira P."/>
            <person name="Barriuso J."/>
            <person name="Kellner H."/>
            <person name="Castanera R."/>
            <person name="Alfaro M."/>
            <person name="Ramirez L."/>
            <person name="Pisabarro A.G."/>
            <person name="Kuo A."/>
            <person name="Tritt A."/>
            <person name="Lipzen A."/>
            <person name="He G."/>
            <person name="Yan M."/>
            <person name="Ng V."/>
            <person name="Cullen D."/>
            <person name="Martin F."/>
            <person name="Rosso M.-N."/>
            <person name="Henrissat B."/>
            <person name="Hibbett D."/>
            <person name="Martinez A.T."/>
            <person name="Grigoriev I.V."/>
        </authorList>
    </citation>
    <scope>NUCLEOTIDE SEQUENCE</scope>
    <source>
        <strain evidence="1">CIRM-BRFM 674</strain>
    </source>
</reference>
<protein>
    <submittedName>
        <fullName evidence="1">Uncharacterized protein</fullName>
    </submittedName>
</protein>
<gene>
    <name evidence="1" type="ORF">BDN70DRAFT_778686</name>
</gene>
<dbReference type="AlphaFoldDB" id="A0A9P6CTQ2"/>